<dbReference type="AlphaFoldDB" id="D2VPY7"/>
<gene>
    <name evidence="1" type="ORF">NAEGRDRAFT_71101</name>
</gene>
<name>D2VPY7_NAEGR</name>
<dbReference type="RefSeq" id="XP_002673757.1">
    <property type="nucleotide sequence ID" value="XM_002673711.1"/>
</dbReference>
<dbReference type="GeneID" id="8855959"/>
<organism evidence="2">
    <name type="scientific">Naegleria gruberi</name>
    <name type="common">Amoeba</name>
    <dbReference type="NCBI Taxonomy" id="5762"/>
    <lineage>
        <taxon>Eukaryota</taxon>
        <taxon>Discoba</taxon>
        <taxon>Heterolobosea</taxon>
        <taxon>Tetramitia</taxon>
        <taxon>Eutetramitia</taxon>
        <taxon>Vahlkampfiidae</taxon>
        <taxon>Naegleria</taxon>
    </lineage>
</organism>
<proteinExistence type="predicted"/>
<dbReference type="KEGG" id="ngr:NAEGRDRAFT_71101"/>
<sequence>MKRTTTQESSEEALSEQSSSKKLKLDQNCQLGLYSLHSDIKLYILEFIQFFLSRHLIVSEFDEHSLELEHVDVSSKEKLWEHTKVMARRQLLKLMFGYFVDESRRIHLLFKHVNFCASGIFHQHELFTELRFRDLKSIEYSRNYLFSSKYFDFKEYLPRLEAVWGLNIEVEEDAKSFLAHDLSRMKSVSFGYLEKDVCVPESIGFETFFSKLTNLTTLELSCGYIDEEFVFALMKSVKHLRKATFTEATLNNDALQMLLEQAEFLEELDVSMPNDSFDLDYIFDRVKRPLKLTKLFAESNDVTEKFFVNIVKAAKYLGNLKVLSISPYMINDEELWKNLFNSFPQLTELELSDQTLTESIMSHIHVLKELRSLKSNLETTKGLELLLHFKSLTLSCLTRETNLDFSKLNHLEFLAIDALYNTILDNFDKDESLPKLKRVKLYLINDVERTIDEVKQIAEKRPEIRFSLILHEGVTPVDIFERILSCKGIDELDSFNAKIPDAIETNSTLKSLTILNAKSLANLELLQNNKTLEVLNLYSADIFEGEYVSEICNLFRNSQAEHISLIDPSIVGEP</sequence>
<dbReference type="Gene3D" id="3.80.10.10">
    <property type="entry name" value="Ribonuclease Inhibitor"/>
    <property type="match status" value="1"/>
</dbReference>
<dbReference type="VEuPathDB" id="AmoebaDB:NAEGRDRAFT_71101"/>
<keyword evidence="2" id="KW-1185">Reference proteome</keyword>
<accession>D2VPY7</accession>
<evidence type="ECO:0000313" key="1">
    <source>
        <dbReference type="EMBL" id="EFC41013.1"/>
    </source>
</evidence>
<protein>
    <submittedName>
        <fullName evidence="1">Predicted protein</fullName>
    </submittedName>
</protein>
<dbReference type="InterPro" id="IPR032675">
    <property type="entry name" value="LRR_dom_sf"/>
</dbReference>
<dbReference type="Proteomes" id="UP000006671">
    <property type="component" value="Unassembled WGS sequence"/>
</dbReference>
<evidence type="ECO:0000313" key="2">
    <source>
        <dbReference type="Proteomes" id="UP000006671"/>
    </source>
</evidence>
<dbReference type="SUPFAM" id="SSF52047">
    <property type="entry name" value="RNI-like"/>
    <property type="match status" value="1"/>
</dbReference>
<dbReference type="EMBL" id="GG738888">
    <property type="protein sequence ID" value="EFC41013.1"/>
    <property type="molecule type" value="Genomic_DNA"/>
</dbReference>
<dbReference type="InParanoid" id="D2VPY7"/>
<reference evidence="1 2" key="1">
    <citation type="journal article" date="2010" name="Cell">
        <title>The genome of Naegleria gruberi illuminates early eukaryotic versatility.</title>
        <authorList>
            <person name="Fritz-Laylin L.K."/>
            <person name="Prochnik S.E."/>
            <person name="Ginger M.L."/>
            <person name="Dacks J.B."/>
            <person name="Carpenter M.L."/>
            <person name="Field M.C."/>
            <person name="Kuo A."/>
            <person name="Paredez A."/>
            <person name="Chapman J."/>
            <person name="Pham J."/>
            <person name="Shu S."/>
            <person name="Neupane R."/>
            <person name="Cipriano M."/>
            <person name="Mancuso J."/>
            <person name="Tu H."/>
            <person name="Salamov A."/>
            <person name="Lindquist E."/>
            <person name="Shapiro H."/>
            <person name="Lucas S."/>
            <person name="Grigoriev I.V."/>
            <person name="Cande W.Z."/>
            <person name="Fulton C."/>
            <person name="Rokhsar D.S."/>
            <person name="Dawson S.C."/>
        </authorList>
    </citation>
    <scope>NUCLEOTIDE SEQUENCE [LARGE SCALE GENOMIC DNA]</scope>
    <source>
        <strain evidence="1 2">NEG-M</strain>
    </source>
</reference>